<comment type="caution">
    <text evidence="2">The sequence shown here is derived from an EMBL/GenBank/DDBJ whole genome shotgun (WGS) entry which is preliminary data.</text>
</comment>
<keyword evidence="3" id="KW-1185">Reference proteome</keyword>
<keyword evidence="1" id="KW-0812">Transmembrane</keyword>
<evidence type="ECO:0000313" key="2">
    <source>
        <dbReference type="EMBL" id="MCZ0963908.1"/>
    </source>
</evidence>
<organism evidence="2 3">
    <name type="scientific">Paracoccus benzoatiresistens</name>
    <dbReference type="NCBI Taxonomy" id="2997341"/>
    <lineage>
        <taxon>Bacteria</taxon>
        <taxon>Pseudomonadati</taxon>
        <taxon>Pseudomonadota</taxon>
        <taxon>Alphaproteobacteria</taxon>
        <taxon>Rhodobacterales</taxon>
        <taxon>Paracoccaceae</taxon>
        <taxon>Paracoccus</taxon>
    </lineage>
</organism>
<name>A0ABT4JC42_9RHOB</name>
<reference evidence="2" key="1">
    <citation type="submission" date="2022-12" db="EMBL/GenBank/DDBJ databases">
        <title>Paracoccus sp. EF6 isolated from a lake water.</title>
        <authorList>
            <person name="Liu H."/>
        </authorList>
    </citation>
    <scope>NUCLEOTIDE SEQUENCE</scope>
    <source>
        <strain evidence="2">EF6</strain>
    </source>
</reference>
<dbReference type="EMBL" id="JAPTYD010000056">
    <property type="protein sequence ID" value="MCZ0963908.1"/>
    <property type="molecule type" value="Genomic_DNA"/>
</dbReference>
<gene>
    <name evidence="2" type="ORF">OU682_20130</name>
</gene>
<evidence type="ECO:0000256" key="1">
    <source>
        <dbReference type="SAM" id="Phobius"/>
    </source>
</evidence>
<evidence type="ECO:0000313" key="3">
    <source>
        <dbReference type="Proteomes" id="UP001149822"/>
    </source>
</evidence>
<keyword evidence="1" id="KW-1133">Transmembrane helix</keyword>
<protein>
    <submittedName>
        <fullName evidence="2">Uncharacterized protein</fullName>
    </submittedName>
</protein>
<keyword evidence="1" id="KW-0472">Membrane</keyword>
<dbReference type="RefSeq" id="WP_268944005.1">
    <property type="nucleotide sequence ID" value="NZ_JAPTYD010000056.1"/>
</dbReference>
<proteinExistence type="predicted"/>
<sequence>MRIYRLIVSTTCVAFLVVATFTGTNFPVFALRPIFTVVFLAMMFSYGTLLFMPIPKQDGVAGRILPNQEKTFTLQHCSGAVFAVSDRLGVVEPFVHDAEFSLGSSGANLSFLSSTAWA</sequence>
<dbReference type="Proteomes" id="UP001149822">
    <property type="component" value="Unassembled WGS sequence"/>
</dbReference>
<accession>A0ABT4JC42</accession>
<feature type="transmembrane region" description="Helical" evidence="1">
    <location>
        <begin position="33"/>
        <end position="54"/>
    </location>
</feature>